<evidence type="ECO:0000256" key="3">
    <source>
        <dbReference type="ARBA" id="ARBA00023002"/>
    </source>
</evidence>
<dbReference type="PANTHER" id="PTHR47947">
    <property type="entry name" value="CYTOCHROME P450 82C3-RELATED"/>
    <property type="match status" value="1"/>
</dbReference>
<organism evidence="8 9">
    <name type="scientific">Phaseolus angularis</name>
    <name type="common">Azuki bean</name>
    <name type="synonym">Vigna angularis</name>
    <dbReference type="NCBI Taxonomy" id="3914"/>
    <lineage>
        <taxon>Eukaryota</taxon>
        <taxon>Viridiplantae</taxon>
        <taxon>Streptophyta</taxon>
        <taxon>Embryophyta</taxon>
        <taxon>Tracheophyta</taxon>
        <taxon>Spermatophyta</taxon>
        <taxon>Magnoliopsida</taxon>
        <taxon>eudicotyledons</taxon>
        <taxon>Gunneridae</taxon>
        <taxon>Pentapetalae</taxon>
        <taxon>rosids</taxon>
        <taxon>fabids</taxon>
        <taxon>Fabales</taxon>
        <taxon>Fabaceae</taxon>
        <taxon>Papilionoideae</taxon>
        <taxon>50 kb inversion clade</taxon>
        <taxon>NPAAA clade</taxon>
        <taxon>indigoferoid/millettioid clade</taxon>
        <taxon>Phaseoleae</taxon>
        <taxon>Vigna</taxon>
    </lineage>
</organism>
<evidence type="ECO:0000256" key="1">
    <source>
        <dbReference type="ARBA" id="ARBA00022617"/>
    </source>
</evidence>
<dbReference type="Proteomes" id="UP000743370">
    <property type="component" value="Unassembled WGS sequence"/>
</dbReference>
<comment type="caution">
    <text evidence="8">The sequence shown here is derived from an EMBL/GenBank/DDBJ whole genome shotgun (WGS) entry which is preliminary data.</text>
</comment>
<evidence type="ECO:0000313" key="9">
    <source>
        <dbReference type="Proteomes" id="UP000743370"/>
    </source>
</evidence>
<evidence type="ECO:0000256" key="2">
    <source>
        <dbReference type="ARBA" id="ARBA00022723"/>
    </source>
</evidence>
<keyword evidence="3 7" id="KW-0560">Oxidoreductase</keyword>
<dbReference type="Pfam" id="PF00067">
    <property type="entry name" value="p450"/>
    <property type="match status" value="1"/>
</dbReference>
<dbReference type="EMBL" id="JABFOF010000008">
    <property type="protein sequence ID" value="KAG2383930.1"/>
    <property type="molecule type" value="Genomic_DNA"/>
</dbReference>
<dbReference type="PANTHER" id="PTHR47947:SF18">
    <property type="entry name" value="CYTOCHROME P450 82A2"/>
    <property type="match status" value="1"/>
</dbReference>
<evidence type="ECO:0000256" key="7">
    <source>
        <dbReference type="RuleBase" id="RU000461"/>
    </source>
</evidence>
<evidence type="ECO:0000313" key="8">
    <source>
        <dbReference type="EMBL" id="KAG2383930.1"/>
    </source>
</evidence>
<dbReference type="PROSITE" id="PS00086">
    <property type="entry name" value="CYTOCHROME_P450"/>
    <property type="match status" value="1"/>
</dbReference>
<dbReference type="GO" id="GO:0020037">
    <property type="term" value="F:heme binding"/>
    <property type="evidence" value="ECO:0007669"/>
    <property type="project" value="InterPro"/>
</dbReference>
<dbReference type="AlphaFoldDB" id="A0A8T0JWD4"/>
<dbReference type="Gene3D" id="1.10.630.10">
    <property type="entry name" value="Cytochrome P450"/>
    <property type="match status" value="1"/>
</dbReference>
<comment type="similarity">
    <text evidence="7">Belongs to the cytochrome P450 family.</text>
</comment>
<dbReference type="InterPro" id="IPR036396">
    <property type="entry name" value="Cyt_P450_sf"/>
</dbReference>
<feature type="binding site" description="axial binding residue" evidence="6">
    <location>
        <position position="173"/>
    </location>
    <ligand>
        <name>heme</name>
        <dbReference type="ChEBI" id="CHEBI:30413"/>
    </ligand>
    <ligandPart>
        <name>Fe</name>
        <dbReference type="ChEBI" id="CHEBI:18248"/>
    </ligandPart>
</feature>
<dbReference type="GO" id="GO:0005506">
    <property type="term" value="F:iron ion binding"/>
    <property type="evidence" value="ECO:0007669"/>
    <property type="project" value="InterPro"/>
</dbReference>
<name>A0A8T0JWD4_PHAAN</name>
<dbReference type="InterPro" id="IPR002401">
    <property type="entry name" value="Cyt_P450_E_grp-I"/>
</dbReference>
<proteinExistence type="inferred from homology"/>
<keyword evidence="5 7" id="KW-0503">Monooxygenase</keyword>
<dbReference type="SUPFAM" id="SSF48264">
    <property type="entry name" value="Cytochrome P450"/>
    <property type="match status" value="1"/>
</dbReference>
<keyword evidence="1 6" id="KW-0349">Heme</keyword>
<accession>A0A8T0JWD4</accession>
<dbReference type="PRINTS" id="PR00385">
    <property type="entry name" value="P450"/>
</dbReference>
<dbReference type="GO" id="GO:0004497">
    <property type="term" value="F:monooxygenase activity"/>
    <property type="evidence" value="ECO:0007669"/>
    <property type="project" value="UniProtKB-KW"/>
</dbReference>
<dbReference type="PRINTS" id="PR00463">
    <property type="entry name" value="EP450I"/>
</dbReference>
<evidence type="ECO:0000256" key="6">
    <source>
        <dbReference type="PIRSR" id="PIRSR602401-1"/>
    </source>
</evidence>
<keyword evidence="4 6" id="KW-0408">Iron</keyword>
<gene>
    <name evidence="8" type="ORF">HKW66_Vig0153070</name>
</gene>
<evidence type="ECO:0000256" key="4">
    <source>
        <dbReference type="ARBA" id="ARBA00023004"/>
    </source>
</evidence>
<evidence type="ECO:0000256" key="5">
    <source>
        <dbReference type="ARBA" id="ARBA00023033"/>
    </source>
</evidence>
<dbReference type="InterPro" id="IPR001128">
    <property type="entry name" value="Cyt_P450"/>
</dbReference>
<comment type="cofactor">
    <cofactor evidence="6">
        <name>heme</name>
        <dbReference type="ChEBI" id="CHEBI:30413"/>
    </cofactor>
</comment>
<keyword evidence="2 6" id="KW-0479">Metal-binding</keyword>
<dbReference type="InterPro" id="IPR017972">
    <property type="entry name" value="Cyt_P450_CS"/>
</dbReference>
<dbReference type="FunFam" id="1.10.630.10:FF:000157">
    <property type="entry name" value="Uncharacterized protein"/>
    <property type="match status" value="1"/>
</dbReference>
<dbReference type="GO" id="GO:0016705">
    <property type="term" value="F:oxidoreductase activity, acting on paired donors, with incorporation or reduction of molecular oxygen"/>
    <property type="evidence" value="ECO:0007669"/>
    <property type="project" value="InterPro"/>
</dbReference>
<dbReference type="InterPro" id="IPR050651">
    <property type="entry name" value="Plant_Cytochrome_P450_Monoox"/>
</dbReference>
<protein>
    <submittedName>
        <fullName evidence="8">Cytochrome P450</fullName>
    </submittedName>
</protein>
<reference evidence="8 9" key="1">
    <citation type="submission" date="2020-05" db="EMBL/GenBank/DDBJ databases">
        <title>Vigna angularis (adzuki bean) Var. LongXiaoDou No. 4 denovo assembly.</title>
        <authorList>
            <person name="Xiang H."/>
        </authorList>
    </citation>
    <scope>NUCLEOTIDE SEQUENCE [LARGE SCALE GENOMIC DNA]</scope>
    <source>
        <tissue evidence="8">Leaf</tissue>
    </source>
</reference>
<sequence>MDVMISLFDGKTIDGIDADTMIKSTVLTVISGATDTTNVVLIWTISLILRNPSVLEKVKTELDIQIGKERLVSESDINKLTYLQAIVKETLRLYPPGPLSGPREFTDNCTLNGYNIEKGTRLITNLWKIQTDSNVWEDPLEFKPERFLTTHKDVDIKGQHFELLPFGSGRRMCPGVSFGLQMVHFILASFLHSFEILSASSDPIDMTETFGLTNTKTTPLEILVKPRLSFTCYENF</sequence>